<feature type="region of interest" description="Disordered" evidence="1">
    <location>
        <begin position="28"/>
        <end position="101"/>
    </location>
</feature>
<dbReference type="InterPro" id="IPR006311">
    <property type="entry name" value="TAT_signal"/>
</dbReference>
<comment type="caution">
    <text evidence="3">The sequence shown here is derived from an EMBL/GenBank/DDBJ whole genome shotgun (WGS) entry which is preliminary data.</text>
</comment>
<sequence length="218" mass="23298">MHRTRRTTTAAAVVLGVVMLTGCSALPAAPASPSPSLVPPARPLGVPEPAPTESEPAAPATEDDPEIYFTVDDGRASVPERGGDGCEGLPSLEPRNDDDDRRVHGYWYSELRDLGPRPQATGEATVDDAGLPVAYRAAEGDVLAAVAERFCIDHYPYLEWINAIRRGSASSMHDLGQGAMPLYAGDTINLDPFTIATVGDENGRVRANEIDFHIPPQR</sequence>
<dbReference type="PROSITE" id="PS51318">
    <property type="entry name" value="TAT"/>
    <property type="match status" value="1"/>
</dbReference>
<keyword evidence="2" id="KW-0732">Signal</keyword>
<evidence type="ECO:0000313" key="3">
    <source>
        <dbReference type="EMBL" id="PWD49532.1"/>
    </source>
</evidence>
<keyword evidence="4" id="KW-1185">Reference proteome</keyword>
<dbReference type="PROSITE" id="PS51257">
    <property type="entry name" value="PROKAR_LIPOPROTEIN"/>
    <property type="match status" value="1"/>
</dbReference>
<accession>A0A2U1ZRI5</accession>
<evidence type="ECO:0000313" key="4">
    <source>
        <dbReference type="Proteomes" id="UP000245166"/>
    </source>
</evidence>
<evidence type="ECO:0000256" key="1">
    <source>
        <dbReference type="SAM" id="MobiDB-lite"/>
    </source>
</evidence>
<evidence type="ECO:0008006" key="5">
    <source>
        <dbReference type="Google" id="ProtNLM"/>
    </source>
</evidence>
<feature type="compositionally biased region" description="Low complexity" evidence="1">
    <location>
        <begin position="51"/>
        <end position="60"/>
    </location>
</feature>
<dbReference type="RefSeq" id="WP_109227915.1">
    <property type="nucleotide sequence ID" value="NZ_PYHR01000002.1"/>
</dbReference>
<feature type="signal peptide" evidence="2">
    <location>
        <begin position="1"/>
        <end position="27"/>
    </location>
</feature>
<name>A0A2U1ZRI5_9MICO</name>
<protein>
    <recommendedName>
        <fullName evidence="5">LysM domain-containing protein</fullName>
    </recommendedName>
</protein>
<dbReference type="EMBL" id="PYHR01000002">
    <property type="protein sequence ID" value="PWD49532.1"/>
    <property type="molecule type" value="Genomic_DNA"/>
</dbReference>
<feature type="compositionally biased region" description="Pro residues" evidence="1">
    <location>
        <begin position="30"/>
        <end position="50"/>
    </location>
</feature>
<gene>
    <name evidence="3" type="ORF">C8046_01170</name>
</gene>
<dbReference type="OrthoDB" id="5125929at2"/>
<feature type="chain" id="PRO_5038375939" description="LysM domain-containing protein" evidence="2">
    <location>
        <begin position="28"/>
        <end position="218"/>
    </location>
</feature>
<organism evidence="3 4">
    <name type="scientific">Serinibacter arcticus</name>
    <dbReference type="NCBI Taxonomy" id="1655435"/>
    <lineage>
        <taxon>Bacteria</taxon>
        <taxon>Bacillati</taxon>
        <taxon>Actinomycetota</taxon>
        <taxon>Actinomycetes</taxon>
        <taxon>Micrococcales</taxon>
        <taxon>Beutenbergiaceae</taxon>
        <taxon>Serinibacter</taxon>
    </lineage>
</organism>
<evidence type="ECO:0000256" key="2">
    <source>
        <dbReference type="SAM" id="SignalP"/>
    </source>
</evidence>
<dbReference type="Proteomes" id="UP000245166">
    <property type="component" value="Unassembled WGS sequence"/>
</dbReference>
<proteinExistence type="predicted"/>
<reference evidence="3 4" key="1">
    <citation type="submission" date="2018-03" db="EMBL/GenBank/DDBJ databases">
        <title>Genome assembly of novel Miniimonas species PCH200.</title>
        <authorList>
            <person name="Thakur V."/>
            <person name="Kumar V."/>
            <person name="Singh D."/>
        </authorList>
    </citation>
    <scope>NUCLEOTIDE SEQUENCE [LARGE SCALE GENOMIC DNA]</scope>
    <source>
        <strain evidence="3 4">PCH200</strain>
    </source>
</reference>
<dbReference type="AlphaFoldDB" id="A0A2U1ZRI5"/>